<dbReference type="EMBL" id="MU157943">
    <property type="protein sequence ID" value="KAF9522504.1"/>
    <property type="molecule type" value="Genomic_DNA"/>
</dbReference>
<organism evidence="3 4">
    <name type="scientific">Crepidotus variabilis</name>
    <dbReference type="NCBI Taxonomy" id="179855"/>
    <lineage>
        <taxon>Eukaryota</taxon>
        <taxon>Fungi</taxon>
        <taxon>Dikarya</taxon>
        <taxon>Basidiomycota</taxon>
        <taxon>Agaricomycotina</taxon>
        <taxon>Agaricomycetes</taxon>
        <taxon>Agaricomycetidae</taxon>
        <taxon>Agaricales</taxon>
        <taxon>Agaricineae</taxon>
        <taxon>Crepidotaceae</taxon>
        <taxon>Crepidotus</taxon>
    </lineage>
</organism>
<dbReference type="AlphaFoldDB" id="A0A9P6E4Y4"/>
<evidence type="ECO:0000259" key="2">
    <source>
        <dbReference type="Pfam" id="PF20151"/>
    </source>
</evidence>
<evidence type="ECO:0000256" key="1">
    <source>
        <dbReference type="SAM" id="Phobius"/>
    </source>
</evidence>
<proteinExistence type="predicted"/>
<protein>
    <recommendedName>
        <fullName evidence="2">DUF6533 domain-containing protein</fullName>
    </recommendedName>
</protein>
<sequence length="293" mass="33069">MDPPVAESYPLTIWDSSLLRYHSVATCILFIYDITLTWAEEVEYVWPLKVFSPTKAVFLVQRYFGLCSHIYLAIELQLQSTRPCTLQWSLRFHIFRAISSMVMLLCIQTHFGLRAYALHGRTARIGWFLLSLNLIQVAGIPVKLTFATGVSLEGLGEGPLCMKYLANVDLLLASSGFPIYLLIIGSILQRFFLGQREGWGRVPYVLNVVRDDVALFCMISVCWIVGPYSVSDNVVLLYIIHGYFLSLCPMMCCRVILRSLKPRPNFAQPYSSLNHGGVSTAILFDIPDCPPND</sequence>
<name>A0A9P6E4Y4_9AGAR</name>
<evidence type="ECO:0000313" key="4">
    <source>
        <dbReference type="Proteomes" id="UP000807306"/>
    </source>
</evidence>
<dbReference type="Pfam" id="PF20151">
    <property type="entry name" value="DUF6533"/>
    <property type="match status" value="1"/>
</dbReference>
<keyword evidence="1" id="KW-0812">Transmembrane</keyword>
<dbReference type="OrthoDB" id="3066463at2759"/>
<keyword evidence="1" id="KW-1133">Transmembrane helix</keyword>
<keyword evidence="4" id="KW-1185">Reference proteome</keyword>
<dbReference type="Proteomes" id="UP000807306">
    <property type="component" value="Unassembled WGS sequence"/>
</dbReference>
<gene>
    <name evidence="3" type="ORF">CPB83DRAFT_110714</name>
</gene>
<dbReference type="InterPro" id="IPR045340">
    <property type="entry name" value="DUF6533"/>
</dbReference>
<evidence type="ECO:0000313" key="3">
    <source>
        <dbReference type="EMBL" id="KAF9522504.1"/>
    </source>
</evidence>
<feature type="transmembrane region" description="Helical" evidence="1">
    <location>
        <begin position="94"/>
        <end position="113"/>
    </location>
</feature>
<feature type="transmembrane region" description="Helical" evidence="1">
    <location>
        <begin position="125"/>
        <end position="150"/>
    </location>
</feature>
<keyword evidence="1" id="KW-0472">Membrane</keyword>
<reference evidence="3" key="1">
    <citation type="submission" date="2020-11" db="EMBL/GenBank/DDBJ databases">
        <authorList>
            <consortium name="DOE Joint Genome Institute"/>
            <person name="Ahrendt S."/>
            <person name="Riley R."/>
            <person name="Andreopoulos W."/>
            <person name="Labutti K."/>
            <person name="Pangilinan J."/>
            <person name="Ruiz-Duenas F.J."/>
            <person name="Barrasa J.M."/>
            <person name="Sanchez-Garcia M."/>
            <person name="Camarero S."/>
            <person name="Miyauchi S."/>
            <person name="Serrano A."/>
            <person name="Linde D."/>
            <person name="Babiker R."/>
            <person name="Drula E."/>
            <person name="Ayuso-Fernandez I."/>
            <person name="Pacheco R."/>
            <person name="Padilla G."/>
            <person name="Ferreira P."/>
            <person name="Barriuso J."/>
            <person name="Kellner H."/>
            <person name="Castanera R."/>
            <person name="Alfaro M."/>
            <person name="Ramirez L."/>
            <person name="Pisabarro A.G."/>
            <person name="Kuo A."/>
            <person name="Tritt A."/>
            <person name="Lipzen A."/>
            <person name="He G."/>
            <person name="Yan M."/>
            <person name="Ng V."/>
            <person name="Cullen D."/>
            <person name="Martin F."/>
            <person name="Rosso M.-N."/>
            <person name="Henrissat B."/>
            <person name="Hibbett D."/>
            <person name="Martinez A.T."/>
            <person name="Grigoriev I.V."/>
        </authorList>
    </citation>
    <scope>NUCLEOTIDE SEQUENCE</scope>
    <source>
        <strain evidence="3">CBS 506.95</strain>
    </source>
</reference>
<feature type="transmembrane region" description="Helical" evidence="1">
    <location>
        <begin position="236"/>
        <end position="257"/>
    </location>
</feature>
<feature type="transmembrane region" description="Helical" evidence="1">
    <location>
        <begin position="170"/>
        <end position="193"/>
    </location>
</feature>
<feature type="domain" description="DUF6533" evidence="2">
    <location>
        <begin position="21"/>
        <end position="67"/>
    </location>
</feature>
<accession>A0A9P6E4Y4</accession>
<feature type="transmembrane region" description="Helical" evidence="1">
    <location>
        <begin position="213"/>
        <end position="230"/>
    </location>
</feature>
<comment type="caution">
    <text evidence="3">The sequence shown here is derived from an EMBL/GenBank/DDBJ whole genome shotgun (WGS) entry which is preliminary data.</text>
</comment>